<dbReference type="OrthoDB" id="9804822at2"/>
<protein>
    <submittedName>
        <fullName evidence="7">Lysine exporter protein LYSE/YGGA</fullName>
    </submittedName>
</protein>
<evidence type="ECO:0000313" key="7">
    <source>
        <dbReference type="EMBL" id="BBD07272.1"/>
    </source>
</evidence>
<evidence type="ECO:0000256" key="4">
    <source>
        <dbReference type="ARBA" id="ARBA00022989"/>
    </source>
</evidence>
<reference evidence="7 8" key="1">
    <citation type="journal article" date="2018" name="Sci. Adv.">
        <title>Multi-heme cytochromes provide a pathway for survival in energy-limited environments.</title>
        <authorList>
            <person name="Deng X."/>
            <person name="Dohmae N."/>
            <person name="Nealson K.H."/>
            <person name="Hashimoto K."/>
            <person name="Okamoto A."/>
        </authorList>
    </citation>
    <scope>NUCLEOTIDE SEQUENCE [LARGE SCALE GENOMIC DNA]</scope>
    <source>
        <strain evidence="7 8">IS5</strain>
    </source>
</reference>
<keyword evidence="5 6" id="KW-0472">Membrane</keyword>
<dbReference type="InterPro" id="IPR001123">
    <property type="entry name" value="LeuE-type"/>
</dbReference>
<feature type="transmembrane region" description="Helical" evidence="6">
    <location>
        <begin position="6"/>
        <end position="28"/>
    </location>
</feature>
<dbReference type="KEGG" id="dfl:DFE_0546"/>
<evidence type="ECO:0000256" key="1">
    <source>
        <dbReference type="ARBA" id="ARBA00004651"/>
    </source>
</evidence>
<evidence type="ECO:0000256" key="2">
    <source>
        <dbReference type="ARBA" id="ARBA00022475"/>
    </source>
</evidence>
<name>A0A2Z6AVJ8_9BACT</name>
<accession>A0A2Z6AVJ8</accession>
<feature type="transmembrane region" description="Helical" evidence="6">
    <location>
        <begin position="149"/>
        <end position="170"/>
    </location>
</feature>
<dbReference type="PANTHER" id="PTHR30086:SF20">
    <property type="entry name" value="ARGININE EXPORTER PROTEIN ARGO-RELATED"/>
    <property type="match status" value="1"/>
</dbReference>
<dbReference type="GO" id="GO:0005886">
    <property type="term" value="C:plasma membrane"/>
    <property type="evidence" value="ECO:0007669"/>
    <property type="project" value="UniProtKB-SubCell"/>
</dbReference>
<keyword evidence="3 6" id="KW-0812">Transmembrane</keyword>
<feature type="transmembrane region" description="Helical" evidence="6">
    <location>
        <begin position="111"/>
        <end position="137"/>
    </location>
</feature>
<evidence type="ECO:0000256" key="6">
    <source>
        <dbReference type="SAM" id="Phobius"/>
    </source>
</evidence>
<dbReference type="Proteomes" id="UP000269883">
    <property type="component" value="Chromosome"/>
</dbReference>
<keyword evidence="2" id="KW-1003">Cell membrane</keyword>
<keyword evidence="4 6" id="KW-1133">Transmembrane helix</keyword>
<gene>
    <name evidence="7" type="ORF">DFE_0546</name>
</gene>
<dbReference type="PANTHER" id="PTHR30086">
    <property type="entry name" value="ARGININE EXPORTER PROTEIN ARGO"/>
    <property type="match status" value="1"/>
</dbReference>
<dbReference type="AlphaFoldDB" id="A0A2Z6AVJ8"/>
<evidence type="ECO:0000256" key="3">
    <source>
        <dbReference type="ARBA" id="ARBA00022692"/>
    </source>
</evidence>
<organism evidence="7 8">
    <name type="scientific">Desulfovibrio ferrophilus</name>
    <dbReference type="NCBI Taxonomy" id="241368"/>
    <lineage>
        <taxon>Bacteria</taxon>
        <taxon>Pseudomonadati</taxon>
        <taxon>Thermodesulfobacteriota</taxon>
        <taxon>Desulfovibrionia</taxon>
        <taxon>Desulfovibrionales</taxon>
        <taxon>Desulfovibrionaceae</taxon>
        <taxon>Desulfovibrio</taxon>
    </lineage>
</organism>
<dbReference type="EMBL" id="AP017378">
    <property type="protein sequence ID" value="BBD07272.1"/>
    <property type="molecule type" value="Genomic_DNA"/>
</dbReference>
<dbReference type="RefSeq" id="WP_126376383.1">
    <property type="nucleotide sequence ID" value="NZ_AP017378.1"/>
</dbReference>
<comment type="subcellular location">
    <subcellularLocation>
        <location evidence="1">Cell membrane</location>
        <topology evidence="1">Multi-pass membrane protein</topology>
    </subcellularLocation>
</comment>
<feature type="transmembrane region" description="Helical" evidence="6">
    <location>
        <begin position="71"/>
        <end position="91"/>
    </location>
</feature>
<sequence>MTVEGLIALAGATALFALIPGPGIMAVVAQALSRGLGPAVMWITGQVLGDMIYLLMAMFGLGWVASQLGDGFIVLRYVGAAYLIWMGFKAWTAKPPCENVTAPPARAGGRYFLGGMCVSLGNPKAIAFYCGFLPAFIDLTVLTSTDAATVIAVICPIVFVIPVGYAWLAARGRGAIRTTRIWKIANRSAGAVMIGAGATVAAE</sequence>
<dbReference type="GO" id="GO:0015171">
    <property type="term" value="F:amino acid transmembrane transporter activity"/>
    <property type="evidence" value="ECO:0007669"/>
    <property type="project" value="TreeGrafter"/>
</dbReference>
<proteinExistence type="predicted"/>
<evidence type="ECO:0000256" key="5">
    <source>
        <dbReference type="ARBA" id="ARBA00023136"/>
    </source>
</evidence>
<evidence type="ECO:0000313" key="8">
    <source>
        <dbReference type="Proteomes" id="UP000269883"/>
    </source>
</evidence>
<feature type="transmembrane region" description="Helical" evidence="6">
    <location>
        <begin position="40"/>
        <end position="65"/>
    </location>
</feature>
<dbReference type="PIRSF" id="PIRSF006324">
    <property type="entry name" value="LeuE"/>
    <property type="match status" value="1"/>
</dbReference>
<keyword evidence="8" id="KW-1185">Reference proteome</keyword>
<dbReference type="Pfam" id="PF01810">
    <property type="entry name" value="LysE"/>
    <property type="match status" value="1"/>
</dbReference>